<dbReference type="CDD" id="cd02027">
    <property type="entry name" value="APSK"/>
    <property type="match status" value="1"/>
</dbReference>
<keyword evidence="5" id="KW-0547">Nucleotide-binding</keyword>
<dbReference type="Pfam" id="PF14306">
    <property type="entry name" value="PUA_2"/>
    <property type="match status" value="1"/>
</dbReference>
<dbReference type="PANTHER" id="PTHR42700">
    <property type="entry name" value="SULFATE ADENYLYLTRANSFERASE"/>
    <property type="match status" value="1"/>
</dbReference>
<dbReference type="GO" id="GO:0004020">
    <property type="term" value="F:adenylylsulfate kinase activity"/>
    <property type="evidence" value="ECO:0007669"/>
    <property type="project" value="UniProtKB-EC"/>
</dbReference>
<dbReference type="GO" id="GO:0019379">
    <property type="term" value="P:sulfate assimilation, phosphoadenylyl sulfate reduction by phosphoadenylyl-sulfate reductase (thioredoxin)"/>
    <property type="evidence" value="ECO:0007669"/>
    <property type="project" value="TreeGrafter"/>
</dbReference>
<dbReference type="InterPro" id="IPR015947">
    <property type="entry name" value="PUA-like_sf"/>
</dbReference>
<dbReference type="EC" id="2.7.1.25" evidence="3"/>
<dbReference type="Proteomes" id="UP000190027">
    <property type="component" value="Unassembled WGS sequence"/>
</dbReference>
<evidence type="ECO:0000256" key="6">
    <source>
        <dbReference type="ARBA" id="ARBA00022840"/>
    </source>
</evidence>
<gene>
    <name evidence="10" type="ORF">SAMN02745704_02079</name>
</gene>
<dbReference type="InterPro" id="IPR002891">
    <property type="entry name" value="APS"/>
</dbReference>
<evidence type="ECO:0000256" key="3">
    <source>
        <dbReference type="ARBA" id="ARBA00012121"/>
    </source>
</evidence>
<keyword evidence="10" id="KW-0548">Nucleotidyltransferase</keyword>
<dbReference type="GO" id="GO:0005524">
    <property type="term" value="F:ATP binding"/>
    <property type="evidence" value="ECO:0007669"/>
    <property type="project" value="UniProtKB-KW"/>
</dbReference>
<dbReference type="SUPFAM" id="SSF52374">
    <property type="entry name" value="Nucleotidylyl transferase"/>
    <property type="match status" value="1"/>
</dbReference>
<evidence type="ECO:0000256" key="2">
    <source>
        <dbReference type="ARBA" id="ARBA00004806"/>
    </source>
</evidence>
<dbReference type="Gene3D" id="3.40.50.300">
    <property type="entry name" value="P-loop containing nucleotide triphosphate hydrolases"/>
    <property type="match status" value="1"/>
</dbReference>
<dbReference type="InterPro" id="IPR059117">
    <property type="entry name" value="APS_kinase_dom"/>
</dbReference>
<dbReference type="SUPFAM" id="SSF52540">
    <property type="entry name" value="P-loop containing nucleoside triphosphate hydrolases"/>
    <property type="match status" value="1"/>
</dbReference>
<dbReference type="Gene3D" id="3.40.50.620">
    <property type="entry name" value="HUPs"/>
    <property type="match status" value="1"/>
</dbReference>
<dbReference type="EMBL" id="FUYC01000010">
    <property type="protein sequence ID" value="SKA87737.1"/>
    <property type="molecule type" value="Genomic_DNA"/>
</dbReference>
<evidence type="ECO:0000259" key="9">
    <source>
        <dbReference type="Pfam" id="PF14306"/>
    </source>
</evidence>
<feature type="domain" description="APS kinase" evidence="7">
    <location>
        <begin position="384"/>
        <end position="536"/>
    </location>
</feature>
<dbReference type="AlphaFoldDB" id="A0A1T4XEA0"/>
<dbReference type="GO" id="GO:0005737">
    <property type="term" value="C:cytoplasm"/>
    <property type="evidence" value="ECO:0007669"/>
    <property type="project" value="TreeGrafter"/>
</dbReference>
<evidence type="ECO:0000313" key="11">
    <source>
        <dbReference type="Proteomes" id="UP000190027"/>
    </source>
</evidence>
<comment type="catalytic activity">
    <reaction evidence="1">
        <text>adenosine 5'-phosphosulfate + ATP = 3'-phosphoadenylyl sulfate + ADP + H(+)</text>
        <dbReference type="Rhea" id="RHEA:24152"/>
        <dbReference type="ChEBI" id="CHEBI:15378"/>
        <dbReference type="ChEBI" id="CHEBI:30616"/>
        <dbReference type="ChEBI" id="CHEBI:58243"/>
        <dbReference type="ChEBI" id="CHEBI:58339"/>
        <dbReference type="ChEBI" id="CHEBI:456216"/>
        <dbReference type="EC" id="2.7.1.25"/>
    </reaction>
</comment>
<name>A0A1T4XEA0_9BACT</name>
<evidence type="ECO:0000313" key="10">
    <source>
        <dbReference type="EMBL" id="SKA87737.1"/>
    </source>
</evidence>
<reference evidence="10 11" key="1">
    <citation type="submission" date="2017-02" db="EMBL/GenBank/DDBJ databases">
        <authorList>
            <person name="Peterson S.W."/>
        </authorList>
    </citation>
    <scope>NUCLEOTIDE SEQUENCE [LARGE SCALE GENOMIC DNA]</scope>
    <source>
        <strain evidence="10 11">DSM 16080</strain>
    </source>
</reference>
<evidence type="ECO:0000256" key="5">
    <source>
        <dbReference type="ARBA" id="ARBA00022741"/>
    </source>
</evidence>
<evidence type="ECO:0000256" key="1">
    <source>
        <dbReference type="ARBA" id="ARBA00001823"/>
    </source>
</evidence>
<dbReference type="InterPro" id="IPR050512">
    <property type="entry name" value="Sulf_AdTrans/APS_kinase"/>
</dbReference>
<dbReference type="FunFam" id="3.40.50.300:FF:000802">
    <property type="entry name" value="Sulfate adenylyltransferase"/>
    <property type="match status" value="1"/>
</dbReference>
<keyword evidence="11" id="KW-1185">Reference proteome</keyword>
<dbReference type="NCBIfam" id="TIGR00455">
    <property type="entry name" value="apsK"/>
    <property type="match status" value="1"/>
</dbReference>
<sequence>MPSSVLLPDAEVRELRAALPQLPYLNLGRRALCDLELLMQGAFAPLSGYMNQTQYQSVLESMHLPDGSLIPLPVCLDFSATLAEKLEPGGRLVLNDQEGFPLAVLEVEDLWQPDKRAEARAVFGTDDASVHAGVRRFFEETGAWYAGGTILGLHLPMHHDSMDLRRSPEEWRAVMQRQGWARVLGAHPHGALHRVDREILLRAARRADAGLLLLPAADQPFLVDADHFHKVRCHRAFYEHLPEGLAELGLLPLACRGAGPREALFQALTLRSCGCTHFLVEPDQGEPRPLNGGRAYAPGAVFDLLEKYAPESGVEPVPSDALRFHSRKKCFVPAQDTSLDEVETPPTSEELDILLEHGREIPSWFTFPEVLDEMRRAHPPRHEQGLCVFFTGLSGAGKSTLAKILYVRFMEQGTRPVTLLDGDIVRRNLSSELGFSREHRVLNVTRIGFVASEIVKNRGIAICAPIAPYEEARRANRELISQYGGYVEVHVSTSLATCEARDRKGLYAKAKAGLKKGVTGVDDPFEPPQHADLALDTAGLAPEDAARKILLLLEQKGYVR</sequence>
<feature type="domain" description="ATP-sulfurylase PUA-like" evidence="9">
    <location>
        <begin position="6"/>
        <end position="151"/>
    </location>
</feature>
<evidence type="ECO:0000256" key="4">
    <source>
        <dbReference type="ARBA" id="ARBA00022679"/>
    </source>
</evidence>
<keyword evidence="6" id="KW-0067">ATP-binding</keyword>
<accession>A0A1T4XEA0</accession>
<dbReference type="OrthoDB" id="9804504at2"/>
<dbReference type="STRING" id="1121449.SAMN02745704_02079"/>
<dbReference type="Pfam" id="PF01583">
    <property type="entry name" value="APS_kinase"/>
    <property type="match status" value="1"/>
</dbReference>
<dbReference type="SUPFAM" id="SSF88697">
    <property type="entry name" value="PUA domain-like"/>
    <property type="match status" value="1"/>
</dbReference>
<dbReference type="Pfam" id="PF01747">
    <property type="entry name" value="ATP-sulfurylase"/>
    <property type="match status" value="1"/>
</dbReference>
<proteinExistence type="predicted"/>
<dbReference type="InterPro" id="IPR027417">
    <property type="entry name" value="P-loop_NTPase"/>
</dbReference>
<dbReference type="PANTHER" id="PTHR42700:SF1">
    <property type="entry name" value="SULFATE ADENYLYLTRANSFERASE"/>
    <property type="match status" value="1"/>
</dbReference>
<dbReference type="InterPro" id="IPR025980">
    <property type="entry name" value="ATP-Sase_PUA-like_dom"/>
</dbReference>
<dbReference type="GO" id="GO:0010134">
    <property type="term" value="P:sulfate assimilation via adenylyl sulfate reduction"/>
    <property type="evidence" value="ECO:0007669"/>
    <property type="project" value="TreeGrafter"/>
</dbReference>
<evidence type="ECO:0000259" key="8">
    <source>
        <dbReference type="Pfam" id="PF01747"/>
    </source>
</evidence>
<dbReference type="InterPro" id="IPR014729">
    <property type="entry name" value="Rossmann-like_a/b/a_fold"/>
</dbReference>
<dbReference type="InterPro" id="IPR024951">
    <property type="entry name" value="Sulfurylase_cat_dom"/>
</dbReference>
<evidence type="ECO:0000259" key="7">
    <source>
        <dbReference type="Pfam" id="PF01583"/>
    </source>
</evidence>
<dbReference type="Gene3D" id="3.10.400.10">
    <property type="entry name" value="Sulfate adenylyltransferase"/>
    <property type="match status" value="1"/>
</dbReference>
<comment type="pathway">
    <text evidence="2">Sulfur metabolism; hydrogen sulfide biosynthesis; sulfite from sulfate: step 2/3.</text>
</comment>
<protein>
    <recommendedName>
        <fullName evidence="3">adenylyl-sulfate kinase</fullName>
        <ecNumber evidence="3">2.7.1.25</ecNumber>
    </recommendedName>
</protein>
<organism evidence="10 11">
    <name type="scientific">Paucidesulfovibrio gracilis DSM 16080</name>
    <dbReference type="NCBI Taxonomy" id="1121449"/>
    <lineage>
        <taxon>Bacteria</taxon>
        <taxon>Pseudomonadati</taxon>
        <taxon>Thermodesulfobacteriota</taxon>
        <taxon>Desulfovibrionia</taxon>
        <taxon>Desulfovibrionales</taxon>
        <taxon>Desulfovibrionaceae</taxon>
        <taxon>Paucidesulfovibrio</taxon>
    </lineage>
</organism>
<keyword evidence="4 10" id="KW-0808">Transferase</keyword>
<feature type="domain" description="Sulphate adenylyltransferase catalytic" evidence="8">
    <location>
        <begin position="163"/>
        <end position="376"/>
    </location>
</feature>
<dbReference type="RefSeq" id="WP_078717631.1">
    <property type="nucleotide sequence ID" value="NZ_FUYC01000010.1"/>
</dbReference>
<dbReference type="GO" id="GO:0004781">
    <property type="term" value="F:sulfate adenylyltransferase (ATP) activity"/>
    <property type="evidence" value="ECO:0007669"/>
    <property type="project" value="InterPro"/>
</dbReference>